<dbReference type="InterPro" id="IPR050063">
    <property type="entry name" value="Ribosomal_protein_uL29"/>
</dbReference>
<dbReference type="AlphaFoldDB" id="A0A7V2ZL50"/>
<organism evidence="6">
    <name type="scientific">Ignavibacterium album</name>
    <dbReference type="NCBI Taxonomy" id="591197"/>
    <lineage>
        <taxon>Bacteria</taxon>
        <taxon>Pseudomonadati</taxon>
        <taxon>Ignavibacteriota</taxon>
        <taxon>Ignavibacteria</taxon>
        <taxon>Ignavibacteriales</taxon>
        <taxon>Ignavibacteriaceae</taxon>
        <taxon>Ignavibacterium</taxon>
    </lineage>
</organism>
<gene>
    <name evidence="5" type="primary">rpmC</name>
    <name evidence="6" type="ORF">ENS31_10220</name>
</gene>
<evidence type="ECO:0000256" key="1">
    <source>
        <dbReference type="ARBA" id="ARBA00009254"/>
    </source>
</evidence>
<evidence type="ECO:0000256" key="4">
    <source>
        <dbReference type="ARBA" id="ARBA00035204"/>
    </source>
</evidence>
<comment type="similarity">
    <text evidence="1 5">Belongs to the universal ribosomal protein uL29 family.</text>
</comment>
<dbReference type="PANTHER" id="PTHR10916:SF0">
    <property type="entry name" value="LARGE RIBOSOMAL SUBUNIT PROTEIN UL29C"/>
    <property type="match status" value="1"/>
</dbReference>
<dbReference type="PROSITE" id="PS00579">
    <property type="entry name" value="RIBOSOMAL_L29"/>
    <property type="match status" value="1"/>
</dbReference>
<reference evidence="6" key="1">
    <citation type="journal article" date="2020" name="mSystems">
        <title>Genome- and Community-Level Interaction Insights into Carbon Utilization and Element Cycling Functions of Hydrothermarchaeota in Hydrothermal Sediment.</title>
        <authorList>
            <person name="Zhou Z."/>
            <person name="Liu Y."/>
            <person name="Xu W."/>
            <person name="Pan J."/>
            <person name="Luo Z.H."/>
            <person name="Li M."/>
        </authorList>
    </citation>
    <scope>NUCLEOTIDE SEQUENCE [LARGE SCALE GENOMIC DNA]</scope>
    <source>
        <strain evidence="6">SpSt-479</strain>
    </source>
</reference>
<evidence type="ECO:0000256" key="2">
    <source>
        <dbReference type="ARBA" id="ARBA00022980"/>
    </source>
</evidence>
<proteinExistence type="inferred from homology"/>
<dbReference type="InterPro" id="IPR036049">
    <property type="entry name" value="Ribosomal_uL29_sf"/>
</dbReference>
<evidence type="ECO:0000313" key="6">
    <source>
        <dbReference type="EMBL" id="HFI91885.1"/>
    </source>
</evidence>
<dbReference type="GO" id="GO:0003735">
    <property type="term" value="F:structural constituent of ribosome"/>
    <property type="evidence" value="ECO:0007669"/>
    <property type="project" value="InterPro"/>
</dbReference>
<dbReference type="PANTHER" id="PTHR10916">
    <property type="entry name" value="60S RIBOSOMAL PROTEIN L35/50S RIBOSOMAL PROTEIN L29"/>
    <property type="match status" value="1"/>
</dbReference>
<dbReference type="InterPro" id="IPR001854">
    <property type="entry name" value="Ribosomal_uL29"/>
</dbReference>
<dbReference type="NCBIfam" id="TIGR00012">
    <property type="entry name" value="L29"/>
    <property type="match status" value="1"/>
</dbReference>
<dbReference type="SUPFAM" id="SSF46561">
    <property type="entry name" value="Ribosomal protein L29 (L29p)"/>
    <property type="match status" value="1"/>
</dbReference>
<evidence type="ECO:0000256" key="3">
    <source>
        <dbReference type="ARBA" id="ARBA00023274"/>
    </source>
</evidence>
<dbReference type="Pfam" id="PF00831">
    <property type="entry name" value="Ribosomal_L29"/>
    <property type="match status" value="1"/>
</dbReference>
<dbReference type="HAMAP" id="MF_00374">
    <property type="entry name" value="Ribosomal_uL29"/>
    <property type="match status" value="1"/>
</dbReference>
<dbReference type="CDD" id="cd00427">
    <property type="entry name" value="Ribosomal_L29_HIP"/>
    <property type="match status" value="1"/>
</dbReference>
<accession>A0A7V2ZL50</accession>
<comment type="caution">
    <text evidence="6">The sequence shown here is derived from an EMBL/GenBank/DDBJ whole genome shotgun (WGS) entry which is preliminary data.</text>
</comment>
<evidence type="ECO:0000256" key="5">
    <source>
        <dbReference type="HAMAP-Rule" id="MF_00374"/>
    </source>
</evidence>
<dbReference type="GO" id="GO:0006412">
    <property type="term" value="P:translation"/>
    <property type="evidence" value="ECO:0007669"/>
    <property type="project" value="UniProtKB-UniRule"/>
</dbReference>
<dbReference type="InterPro" id="IPR018254">
    <property type="entry name" value="Ribosomal_uL29_CS"/>
</dbReference>
<dbReference type="GO" id="GO:0022625">
    <property type="term" value="C:cytosolic large ribosomal subunit"/>
    <property type="evidence" value="ECO:0007669"/>
    <property type="project" value="TreeGrafter"/>
</dbReference>
<protein>
    <recommendedName>
        <fullName evidence="4 5">Large ribosomal subunit protein uL29</fullName>
    </recommendedName>
</protein>
<keyword evidence="2 5" id="KW-0689">Ribosomal protein</keyword>
<dbReference type="EMBL" id="DSUJ01000008">
    <property type="protein sequence ID" value="HFI91885.1"/>
    <property type="molecule type" value="Genomic_DNA"/>
</dbReference>
<dbReference type="FunFam" id="1.10.287.310:FF:000001">
    <property type="entry name" value="50S ribosomal protein L29"/>
    <property type="match status" value="1"/>
</dbReference>
<keyword evidence="3 5" id="KW-0687">Ribonucleoprotein</keyword>
<name>A0A7V2ZL50_9BACT</name>
<sequence>MKIYEIREMSTDELIKRIQEEERNLVDLRFSHHLKQLTNTAKLKLVRRDIARIKTVLKERELKAQKEANSKTKEGAES</sequence>
<dbReference type="Gene3D" id="1.10.287.310">
    <property type="match status" value="1"/>
</dbReference>